<protein>
    <submittedName>
        <fullName evidence="1">Uncharacterized protein</fullName>
    </submittedName>
</protein>
<dbReference type="EMBL" id="AP017928">
    <property type="protein sequence ID" value="BBA36430.1"/>
    <property type="molecule type" value="Genomic_DNA"/>
</dbReference>
<evidence type="ECO:0000313" key="1">
    <source>
        <dbReference type="EMBL" id="BBA36430.1"/>
    </source>
</evidence>
<gene>
    <name evidence="1" type="ORF">sS8_4500</name>
</gene>
<dbReference type="AlphaFoldDB" id="A0A250KXQ6"/>
<dbReference type="Gene3D" id="3.40.190.10">
    <property type="entry name" value="Periplasmic binding protein-like II"/>
    <property type="match status" value="1"/>
</dbReference>
<accession>A0A250KXQ6</accession>
<reference evidence="1 2" key="1">
    <citation type="submission" date="2016-12" db="EMBL/GenBank/DDBJ databases">
        <title>Genome sequencing of Methylocaldum marinum.</title>
        <authorList>
            <person name="Takeuchi M."/>
            <person name="Kamagata Y."/>
            <person name="Hiraoka S."/>
            <person name="Oshima K."/>
            <person name="Hattori M."/>
            <person name="Iwasaki W."/>
        </authorList>
    </citation>
    <scope>NUCLEOTIDE SEQUENCE [LARGE SCALE GENOMIC DNA]</scope>
    <source>
        <strain evidence="1 2">S8</strain>
    </source>
</reference>
<sequence>MNGRPDGENAGISKPIEIETFTISMLWHARQDWDPGHIWLREAVKSIIRLKARATRSAFETYTAGPRTEPGVHRFASTWSRTMATWIHPAASGGFPAR</sequence>
<evidence type="ECO:0000313" key="2">
    <source>
        <dbReference type="Proteomes" id="UP000266313"/>
    </source>
</evidence>
<proteinExistence type="predicted"/>
<name>A0A250KXQ6_9GAMM</name>
<organism evidence="1 2">
    <name type="scientific">Methylocaldum marinum</name>
    <dbReference type="NCBI Taxonomy" id="1432792"/>
    <lineage>
        <taxon>Bacteria</taxon>
        <taxon>Pseudomonadati</taxon>
        <taxon>Pseudomonadota</taxon>
        <taxon>Gammaproteobacteria</taxon>
        <taxon>Methylococcales</taxon>
        <taxon>Methylococcaceae</taxon>
        <taxon>Methylocaldum</taxon>
    </lineage>
</organism>
<dbReference type="KEGG" id="mmai:sS8_4500"/>
<keyword evidence="2" id="KW-1185">Reference proteome</keyword>
<dbReference type="Proteomes" id="UP000266313">
    <property type="component" value="Chromosome"/>
</dbReference>